<evidence type="ECO:0000313" key="1">
    <source>
        <dbReference type="EMBL" id="MBM3223232.1"/>
    </source>
</evidence>
<comment type="caution">
    <text evidence="1">The sequence shown here is derived from an EMBL/GenBank/DDBJ whole genome shotgun (WGS) entry which is preliminary data.</text>
</comment>
<organism evidence="1 2">
    <name type="scientific">Tectimicrobiota bacterium</name>
    <dbReference type="NCBI Taxonomy" id="2528274"/>
    <lineage>
        <taxon>Bacteria</taxon>
        <taxon>Pseudomonadati</taxon>
        <taxon>Nitrospinota/Tectimicrobiota group</taxon>
        <taxon>Candidatus Tectimicrobiota</taxon>
    </lineage>
</organism>
<gene>
    <name evidence="1" type="ORF">FJZ47_05430</name>
</gene>
<sequence length="127" mass="13958">MTTIIFGLPTGQRITSVQLTLPSGACTAQELIAQKVGQEVQECMLQQRTEVSGEYWTPEVWLSPTARTARPTPGPVLEEIHHAQQAFAARAYMIVVNNQRIWSSDAVLALTPETQVEFIKILPLVGG</sequence>
<dbReference type="AlphaFoldDB" id="A0A937VYE8"/>
<dbReference type="EMBL" id="VGLS01000113">
    <property type="protein sequence ID" value="MBM3223232.1"/>
    <property type="molecule type" value="Genomic_DNA"/>
</dbReference>
<dbReference type="Proteomes" id="UP000712673">
    <property type="component" value="Unassembled WGS sequence"/>
</dbReference>
<accession>A0A937VYE8</accession>
<evidence type="ECO:0000313" key="2">
    <source>
        <dbReference type="Proteomes" id="UP000712673"/>
    </source>
</evidence>
<protein>
    <submittedName>
        <fullName evidence="1">Uncharacterized protein</fullName>
    </submittedName>
</protein>
<proteinExistence type="predicted"/>
<name>A0A937VYE8_UNCTE</name>
<reference evidence="1" key="1">
    <citation type="submission" date="2019-03" db="EMBL/GenBank/DDBJ databases">
        <title>Lake Tanganyika Metagenome-Assembled Genomes (MAGs).</title>
        <authorList>
            <person name="Tran P."/>
        </authorList>
    </citation>
    <scope>NUCLEOTIDE SEQUENCE</scope>
    <source>
        <strain evidence="1">K_DeepCast_65m_m2_066</strain>
    </source>
</reference>